<sequence>MNKLIAIALLGLSSLALRAQTNCDDFRANLYNSDYQLLLHIDFCDESITIPGQDLYGQVPGYVGKKNNSYCWIITSAEVKDKTAHLSLINDYGSEDFTATLTQKNDSVYIFQYTDGSTFKMPNNGKWQKYPKKLEFKRQ</sequence>
<keyword evidence="1" id="KW-0732">Signal</keyword>
<evidence type="ECO:0000313" key="2">
    <source>
        <dbReference type="EMBL" id="SEG06481.1"/>
    </source>
</evidence>
<evidence type="ECO:0000256" key="1">
    <source>
        <dbReference type="SAM" id="SignalP"/>
    </source>
</evidence>
<evidence type="ECO:0000313" key="3">
    <source>
        <dbReference type="Proteomes" id="UP000236735"/>
    </source>
</evidence>
<dbReference type="EMBL" id="FNUV01000008">
    <property type="protein sequence ID" value="SEG06481.1"/>
    <property type="molecule type" value="Genomic_DNA"/>
</dbReference>
<dbReference type="RefSeq" id="WP_036911851.1">
    <property type="nucleotide sequence ID" value="NZ_FNUV01000008.1"/>
</dbReference>
<proteinExistence type="predicted"/>
<accession>A0A1H5X413</accession>
<feature type="signal peptide" evidence="1">
    <location>
        <begin position="1"/>
        <end position="19"/>
    </location>
</feature>
<dbReference type="GeneID" id="32572871"/>
<dbReference type="Proteomes" id="UP000236735">
    <property type="component" value="Unassembled WGS sequence"/>
</dbReference>
<gene>
    <name evidence="2" type="ORF">SAMN05216354_2614</name>
</gene>
<organism evidence="2 3">
    <name type="scientific">Xylanibacter ruminicola</name>
    <name type="common">Prevotella ruminicola</name>
    <dbReference type="NCBI Taxonomy" id="839"/>
    <lineage>
        <taxon>Bacteria</taxon>
        <taxon>Pseudomonadati</taxon>
        <taxon>Bacteroidota</taxon>
        <taxon>Bacteroidia</taxon>
        <taxon>Bacteroidales</taxon>
        <taxon>Prevotellaceae</taxon>
        <taxon>Xylanibacter</taxon>
    </lineage>
</organism>
<protein>
    <recommendedName>
        <fullName evidence="4">Lipoprotein</fullName>
    </recommendedName>
</protein>
<feature type="chain" id="PRO_5009289019" description="Lipoprotein" evidence="1">
    <location>
        <begin position="20"/>
        <end position="139"/>
    </location>
</feature>
<dbReference type="AlphaFoldDB" id="A0A1H5X413"/>
<name>A0A1H5X413_XYLRU</name>
<reference evidence="2 3" key="1">
    <citation type="submission" date="2016-10" db="EMBL/GenBank/DDBJ databases">
        <authorList>
            <person name="de Groot N.N."/>
        </authorList>
    </citation>
    <scope>NUCLEOTIDE SEQUENCE [LARGE SCALE GENOMIC DNA]</scope>
    <source>
        <strain evidence="2 3">AR32</strain>
    </source>
</reference>
<evidence type="ECO:0008006" key="4">
    <source>
        <dbReference type="Google" id="ProtNLM"/>
    </source>
</evidence>